<keyword evidence="2" id="KW-0472">Membrane</keyword>
<organism evidence="3 4">
    <name type="scientific">Xenoophorus captivus</name>
    <dbReference type="NCBI Taxonomy" id="1517983"/>
    <lineage>
        <taxon>Eukaryota</taxon>
        <taxon>Metazoa</taxon>
        <taxon>Chordata</taxon>
        <taxon>Craniata</taxon>
        <taxon>Vertebrata</taxon>
        <taxon>Euteleostomi</taxon>
        <taxon>Actinopterygii</taxon>
        <taxon>Neopterygii</taxon>
        <taxon>Teleostei</taxon>
        <taxon>Neoteleostei</taxon>
        <taxon>Acanthomorphata</taxon>
        <taxon>Ovalentaria</taxon>
        <taxon>Atherinomorphae</taxon>
        <taxon>Cyprinodontiformes</taxon>
        <taxon>Goodeidae</taxon>
        <taxon>Xenoophorus</taxon>
    </lineage>
</organism>
<keyword evidence="2" id="KW-0812">Transmembrane</keyword>
<evidence type="ECO:0000256" key="1">
    <source>
        <dbReference type="SAM" id="MobiDB-lite"/>
    </source>
</evidence>
<sequence length="100" mass="10676">MASLLIAGSAGDRHRAGPLNSGSAGDGLWAVRLNSCPPSEAPSANPGWMFVLFLFCGRPESTLKWRGYVIPALVFVILPGLVLCFLSPCTQCPHLFCVFP</sequence>
<gene>
    <name evidence="3" type="ORF">XENOCAPTIV_013219</name>
</gene>
<keyword evidence="4" id="KW-1185">Reference proteome</keyword>
<reference evidence="3 4" key="1">
    <citation type="submission" date="2021-06" db="EMBL/GenBank/DDBJ databases">
        <authorList>
            <person name="Palmer J.M."/>
        </authorList>
    </citation>
    <scope>NUCLEOTIDE SEQUENCE [LARGE SCALE GENOMIC DNA]</scope>
    <source>
        <strain evidence="3 4">XC_2019</strain>
        <tissue evidence="3">Muscle</tissue>
    </source>
</reference>
<dbReference type="Proteomes" id="UP001434883">
    <property type="component" value="Unassembled WGS sequence"/>
</dbReference>
<feature type="transmembrane region" description="Helical" evidence="2">
    <location>
        <begin position="68"/>
        <end position="88"/>
    </location>
</feature>
<comment type="caution">
    <text evidence="3">The sequence shown here is derived from an EMBL/GenBank/DDBJ whole genome shotgun (WGS) entry which is preliminary data.</text>
</comment>
<evidence type="ECO:0000313" key="4">
    <source>
        <dbReference type="Proteomes" id="UP001434883"/>
    </source>
</evidence>
<name>A0ABV0SF31_9TELE</name>
<protein>
    <submittedName>
        <fullName evidence="3">Uncharacterized protein</fullName>
    </submittedName>
</protein>
<evidence type="ECO:0000313" key="3">
    <source>
        <dbReference type="EMBL" id="MEQ2219145.1"/>
    </source>
</evidence>
<proteinExistence type="predicted"/>
<keyword evidence="2" id="KW-1133">Transmembrane helix</keyword>
<accession>A0ABV0SF31</accession>
<feature type="region of interest" description="Disordered" evidence="1">
    <location>
        <begin position="1"/>
        <end position="21"/>
    </location>
</feature>
<evidence type="ECO:0000256" key="2">
    <source>
        <dbReference type="SAM" id="Phobius"/>
    </source>
</evidence>
<dbReference type="EMBL" id="JAHRIN010078382">
    <property type="protein sequence ID" value="MEQ2219145.1"/>
    <property type="molecule type" value="Genomic_DNA"/>
</dbReference>